<dbReference type="GO" id="GO:0009425">
    <property type="term" value="C:bacterial-type flagellum basal body"/>
    <property type="evidence" value="ECO:0007669"/>
    <property type="project" value="InterPro"/>
</dbReference>
<dbReference type="GO" id="GO:0005886">
    <property type="term" value="C:plasma membrane"/>
    <property type="evidence" value="ECO:0007669"/>
    <property type="project" value="UniProtKB-SubCell"/>
</dbReference>
<dbReference type="OrthoDB" id="5616092at2"/>
<accession>A0A4R3N2H2</accession>
<keyword evidence="12" id="KW-0282">Flagellum</keyword>
<evidence type="ECO:0000256" key="6">
    <source>
        <dbReference type="ARBA" id="ARBA00022692"/>
    </source>
</evidence>
<dbReference type="InterPro" id="IPR005503">
    <property type="entry name" value="FliL"/>
</dbReference>
<comment type="caution">
    <text evidence="12">The sequence shown here is derived from an EMBL/GenBank/DDBJ whole genome shotgun (WGS) entry which is preliminary data.</text>
</comment>
<keyword evidence="7 10" id="KW-0283">Flagellar rotation</keyword>
<evidence type="ECO:0000256" key="3">
    <source>
        <dbReference type="ARBA" id="ARBA00008281"/>
    </source>
</evidence>
<dbReference type="Proteomes" id="UP000295717">
    <property type="component" value="Unassembled WGS sequence"/>
</dbReference>
<protein>
    <recommendedName>
        <fullName evidence="10">Flagellar protein FliL</fullName>
    </recommendedName>
</protein>
<evidence type="ECO:0000256" key="7">
    <source>
        <dbReference type="ARBA" id="ARBA00022779"/>
    </source>
</evidence>
<dbReference type="GO" id="GO:0071978">
    <property type="term" value="P:bacterial-type flagellum-dependent swarming motility"/>
    <property type="evidence" value="ECO:0007669"/>
    <property type="project" value="TreeGrafter"/>
</dbReference>
<comment type="function">
    <text evidence="1 10">Controls the rotational direction of flagella during chemotaxis.</text>
</comment>
<proteinExistence type="inferred from homology"/>
<evidence type="ECO:0000313" key="13">
    <source>
        <dbReference type="Proteomes" id="UP000295717"/>
    </source>
</evidence>
<dbReference type="GO" id="GO:0006935">
    <property type="term" value="P:chemotaxis"/>
    <property type="evidence" value="ECO:0007669"/>
    <property type="project" value="UniProtKB-KW"/>
</dbReference>
<evidence type="ECO:0000256" key="10">
    <source>
        <dbReference type="RuleBase" id="RU364125"/>
    </source>
</evidence>
<gene>
    <name evidence="12" type="ORF">EDC35_10498</name>
</gene>
<dbReference type="PANTHER" id="PTHR35091">
    <property type="entry name" value="FLAGELLAR PROTEIN FLIL"/>
    <property type="match status" value="1"/>
</dbReference>
<reference evidence="12 13" key="1">
    <citation type="submission" date="2019-03" db="EMBL/GenBank/DDBJ databases">
        <title>Genomic Encyclopedia of Type Strains, Phase IV (KMG-IV): sequencing the most valuable type-strain genomes for metagenomic binning, comparative biology and taxonomic classification.</title>
        <authorList>
            <person name="Goeker M."/>
        </authorList>
    </citation>
    <scope>NUCLEOTIDE SEQUENCE [LARGE SCALE GENOMIC DNA]</scope>
    <source>
        <strain evidence="12 13">DSM 13587</strain>
    </source>
</reference>
<keyword evidence="12" id="KW-0969">Cilium</keyword>
<dbReference type="Pfam" id="PF03748">
    <property type="entry name" value="FliL"/>
    <property type="match status" value="1"/>
</dbReference>
<organism evidence="12 13">
    <name type="scientific">Thiobaca trueperi</name>
    <dbReference type="NCBI Taxonomy" id="127458"/>
    <lineage>
        <taxon>Bacteria</taxon>
        <taxon>Pseudomonadati</taxon>
        <taxon>Pseudomonadota</taxon>
        <taxon>Gammaproteobacteria</taxon>
        <taxon>Chromatiales</taxon>
        <taxon>Chromatiaceae</taxon>
        <taxon>Thiobaca</taxon>
    </lineage>
</organism>
<keyword evidence="9 10" id="KW-0472">Membrane</keyword>
<keyword evidence="6 10" id="KW-0812">Transmembrane</keyword>
<keyword evidence="10" id="KW-0997">Cell inner membrane</keyword>
<comment type="similarity">
    <text evidence="3 10">Belongs to the FliL family.</text>
</comment>
<evidence type="ECO:0000256" key="2">
    <source>
        <dbReference type="ARBA" id="ARBA00004162"/>
    </source>
</evidence>
<feature type="region of interest" description="Disordered" evidence="11">
    <location>
        <begin position="54"/>
        <end position="80"/>
    </location>
</feature>
<dbReference type="EMBL" id="SMAO01000004">
    <property type="protein sequence ID" value="TCT21243.1"/>
    <property type="molecule type" value="Genomic_DNA"/>
</dbReference>
<evidence type="ECO:0000256" key="1">
    <source>
        <dbReference type="ARBA" id="ARBA00002254"/>
    </source>
</evidence>
<keyword evidence="8 10" id="KW-1133">Transmembrane helix</keyword>
<keyword evidence="13" id="KW-1185">Reference proteome</keyword>
<feature type="compositionally biased region" description="Basic and acidic residues" evidence="11">
    <location>
        <begin position="58"/>
        <end position="68"/>
    </location>
</feature>
<evidence type="ECO:0000256" key="9">
    <source>
        <dbReference type="ARBA" id="ARBA00023136"/>
    </source>
</evidence>
<evidence type="ECO:0000256" key="4">
    <source>
        <dbReference type="ARBA" id="ARBA00022475"/>
    </source>
</evidence>
<keyword evidence="4" id="KW-1003">Cell membrane</keyword>
<evidence type="ECO:0000256" key="8">
    <source>
        <dbReference type="ARBA" id="ARBA00022989"/>
    </source>
</evidence>
<keyword evidence="12" id="KW-0966">Cell projection</keyword>
<evidence type="ECO:0000256" key="5">
    <source>
        <dbReference type="ARBA" id="ARBA00022500"/>
    </source>
</evidence>
<comment type="subcellular location">
    <subcellularLocation>
        <location evidence="10">Cell inner membrane</location>
    </subcellularLocation>
    <subcellularLocation>
        <location evidence="2">Cell membrane</location>
        <topology evidence="2">Single-pass membrane protein</topology>
    </subcellularLocation>
</comment>
<feature type="transmembrane region" description="Helical" evidence="10">
    <location>
        <begin position="21"/>
        <end position="43"/>
    </location>
</feature>
<keyword evidence="5 10" id="KW-0145">Chemotaxis</keyword>
<sequence length="191" mass="20339">MAEKKADKPESPKGSGSKFKLILLILIALLVLGGGGGAAYYFFFYKAADPADPAAETTEGHAATETHQEPAPAHQPETDAAPAAEHTQVIYHALEPITVNITTPGSVRFLRISLTVVTQNPLVIAAIDKHLPMIRNDLLAQLSALDAAAINTPEGKAALREELRKLIAGILTRASEPSGIQEILFTDLVMQ</sequence>
<evidence type="ECO:0000256" key="11">
    <source>
        <dbReference type="SAM" id="MobiDB-lite"/>
    </source>
</evidence>
<name>A0A4R3N2H2_9GAMM</name>
<dbReference type="PANTHER" id="PTHR35091:SF2">
    <property type="entry name" value="FLAGELLAR PROTEIN FLIL"/>
    <property type="match status" value="1"/>
</dbReference>
<evidence type="ECO:0000313" key="12">
    <source>
        <dbReference type="EMBL" id="TCT21243.1"/>
    </source>
</evidence>
<dbReference type="RefSeq" id="WP_132976849.1">
    <property type="nucleotide sequence ID" value="NZ_SMAO01000004.1"/>
</dbReference>
<dbReference type="AlphaFoldDB" id="A0A4R3N2H2"/>